<protein>
    <submittedName>
        <fullName evidence="5">Polysaccharide biosynthesis/export family protein</fullName>
    </submittedName>
</protein>
<dbReference type="PANTHER" id="PTHR33619:SF3">
    <property type="entry name" value="POLYSACCHARIDE EXPORT PROTEIN GFCE-RELATED"/>
    <property type="match status" value="1"/>
</dbReference>
<gene>
    <name evidence="5" type="ORF">RO706_22610</name>
</gene>
<keyword evidence="1 2" id="KW-0732">Signal</keyword>
<evidence type="ECO:0000259" key="3">
    <source>
        <dbReference type="Pfam" id="PF02563"/>
    </source>
</evidence>
<dbReference type="EMBL" id="JAVSNG010000009">
    <property type="protein sequence ID" value="MDT4407009.1"/>
    <property type="molecule type" value="Genomic_DNA"/>
</dbReference>
<dbReference type="Gene3D" id="3.10.560.10">
    <property type="entry name" value="Outer membrane lipoprotein wza domain like"/>
    <property type="match status" value="1"/>
</dbReference>
<evidence type="ECO:0000256" key="2">
    <source>
        <dbReference type="SAM" id="SignalP"/>
    </source>
</evidence>
<evidence type="ECO:0000313" key="5">
    <source>
        <dbReference type="EMBL" id="MDT4407009.1"/>
    </source>
</evidence>
<dbReference type="Pfam" id="PF10531">
    <property type="entry name" value="SLBB"/>
    <property type="match status" value="1"/>
</dbReference>
<name>A0ABU3IZ83_9BACE</name>
<feature type="signal peptide" evidence="2">
    <location>
        <begin position="1"/>
        <end position="24"/>
    </location>
</feature>
<dbReference type="Pfam" id="PF02563">
    <property type="entry name" value="Poly_export"/>
    <property type="match status" value="1"/>
</dbReference>
<feature type="non-terminal residue" evidence="5">
    <location>
        <position position="273"/>
    </location>
</feature>
<dbReference type="PANTHER" id="PTHR33619">
    <property type="entry name" value="POLYSACCHARIDE EXPORT PROTEIN GFCE-RELATED"/>
    <property type="match status" value="1"/>
</dbReference>
<evidence type="ECO:0000259" key="4">
    <source>
        <dbReference type="Pfam" id="PF10531"/>
    </source>
</evidence>
<evidence type="ECO:0000313" key="6">
    <source>
        <dbReference type="Proteomes" id="UP001269297"/>
    </source>
</evidence>
<feature type="chain" id="PRO_5045764232" evidence="2">
    <location>
        <begin position="25"/>
        <end position="273"/>
    </location>
</feature>
<dbReference type="RefSeq" id="WP_313753005.1">
    <property type="nucleotide sequence ID" value="NZ_JAVSNG010000009.1"/>
</dbReference>
<reference evidence="6" key="1">
    <citation type="submission" date="2023-07" db="EMBL/GenBank/DDBJ databases">
        <title>Reintroducing virulent viruses to syntetic microbiomes.</title>
        <authorList>
            <person name="Wilde J."/>
            <person name="Boyes R."/>
            <person name="Robinson A.V."/>
            <person name="Daisley B.A."/>
            <person name="Allen-Vercoe E."/>
        </authorList>
    </citation>
    <scope>NUCLEOTIDE SEQUENCE [LARGE SCALE GENOMIC DNA]</scope>
    <source>
        <strain evidence="6">225S_1D6FAA</strain>
    </source>
</reference>
<feature type="domain" description="Polysaccharide export protein N-terminal" evidence="3">
    <location>
        <begin position="139"/>
        <end position="203"/>
    </location>
</feature>
<dbReference type="Gene3D" id="3.30.1950.10">
    <property type="entry name" value="wza like domain"/>
    <property type="match status" value="1"/>
</dbReference>
<sequence length="273" mass="30309">MKIQTLFRTLLLFLLLGVFSPLMAQSMSDSQVLEYVKDGIKQGKEQKQLASELARKGVTKEQAMRVKQLYEQQNNVNASNATGTDVNESRLREEMKENTSDMLEDHPSTQDLARGNQVFGRNIFNTRNLTFEPSVNLATPSNYRLGPGDEVIIDIWGASQNTIRQQISPDGTINIQKIGPVNLNGLTISEANDYLKKTLNKIYNGLNNTNDPTSDIRLTLGNIRTIQINVMGEVVQPGTYSLSSFSTVFHALYRAGGVSDIGSLRNVQLVRNG</sequence>
<dbReference type="InterPro" id="IPR003715">
    <property type="entry name" value="Poly_export_N"/>
</dbReference>
<dbReference type="InterPro" id="IPR019554">
    <property type="entry name" value="Soluble_ligand-bd"/>
</dbReference>
<comment type="caution">
    <text evidence="5">The sequence shown here is derived from an EMBL/GenBank/DDBJ whole genome shotgun (WGS) entry which is preliminary data.</text>
</comment>
<dbReference type="Proteomes" id="UP001269297">
    <property type="component" value="Unassembled WGS sequence"/>
</dbReference>
<accession>A0ABU3IZ83</accession>
<evidence type="ECO:0000256" key="1">
    <source>
        <dbReference type="ARBA" id="ARBA00022729"/>
    </source>
</evidence>
<feature type="domain" description="Soluble ligand binding" evidence="4">
    <location>
        <begin position="229"/>
        <end position="271"/>
    </location>
</feature>
<proteinExistence type="predicted"/>
<dbReference type="InterPro" id="IPR049712">
    <property type="entry name" value="Poly_export"/>
</dbReference>
<keyword evidence="6" id="KW-1185">Reference proteome</keyword>
<organism evidence="5 6">
    <name type="scientific">Bacteroides koreensis</name>
    <dbReference type="NCBI Taxonomy" id="1912896"/>
    <lineage>
        <taxon>Bacteria</taxon>
        <taxon>Pseudomonadati</taxon>
        <taxon>Bacteroidota</taxon>
        <taxon>Bacteroidia</taxon>
        <taxon>Bacteroidales</taxon>
        <taxon>Bacteroidaceae</taxon>
        <taxon>Bacteroides</taxon>
    </lineage>
</organism>